<gene>
    <name evidence="1" type="ORF">SAMN04489809_2178</name>
</gene>
<accession>A0A1H1TDH8</accession>
<protein>
    <recommendedName>
        <fullName evidence="3">Cytochrome C5</fullName>
    </recommendedName>
</protein>
<dbReference type="EMBL" id="LT629770">
    <property type="protein sequence ID" value="SDS58218.1"/>
    <property type="molecule type" value="Genomic_DNA"/>
</dbReference>
<dbReference type="GeneID" id="36299264"/>
<evidence type="ECO:0000313" key="1">
    <source>
        <dbReference type="EMBL" id="SDS58218.1"/>
    </source>
</evidence>
<dbReference type="AlphaFoldDB" id="A0A1H1TDH8"/>
<dbReference type="Proteomes" id="UP000182126">
    <property type="component" value="Chromosome I"/>
</dbReference>
<evidence type="ECO:0008006" key="3">
    <source>
        <dbReference type="Google" id="ProtNLM"/>
    </source>
</evidence>
<name>A0A1H1TDH8_9MICO</name>
<proteinExistence type="predicted"/>
<dbReference type="eggNOG" id="ENOG5032VUQ">
    <property type="taxonomic scope" value="Bacteria"/>
</dbReference>
<dbReference type="RefSeq" id="WP_060922753.1">
    <property type="nucleotide sequence ID" value="NZ_JALXUB010000047.1"/>
</dbReference>
<sequence length="175" mass="19184">MALDLLLSRIVESGLLEDPVSENGLVYGRASLDAAGTVVNVNVDPELEGDETAEDLDPDELVAAIARVLSMSEKRWRAIVEEVALDIEDAVQDEPVVEQIDLRDDLEATSVVVFADAVLLAFVAPKQFPESRILVQLDEELEVDGIEVREPDGTEVIDVDTLDELMDLISRADRD</sequence>
<reference evidence="1 2" key="1">
    <citation type="submission" date="2016-10" db="EMBL/GenBank/DDBJ databases">
        <authorList>
            <person name="de Groot N.N."/>
        </authorList>
    </citation>
    <scope>NUCLEOTIDE SEQUENCE [LARGE SCALE GENOMIC DNA]</scope>
    <source>
        <strain evidence="1 2">DSM 15019</strain>
    </source>
</reference>
<evidence type="ECO:0000313" key="2">
    <source>
        <dbReference type="Proteomes" id="UP000182126"/>
    </source>
</evidence>
<organism evidence="1 2">
    <name type="scientific">Microbacterium paraoxydans</name>
    <dbReference type="NCBI Taxonomy" id="199592"/>
    <lineage>
        <taxon>Bacteria</taxon>
        <taxon>Bacillati</taxon>
        <taxon>Actinomycetota</taxon>
        <taxon>Actinomycetes</taxon>
        <taxon>Micrococcales</taxon>
        <taxon>Microbacteriaceae</taxon>
        <taxon>Microbacterium</taxon>
    </lineage>
</organism>